<dbReference type="EMBL" id="JAYMYQ010000004">
    <property type="protein sequence ID" value="KAK7338734.1"/>
    <property type="molecule type" value="Genomic_DNA"/>
</dbReference>
<sequence>MYASHPAFPEGGYEAYMAAALIRYASFPFSWPAKARLPTRKWKFLHAGLVPNDSRTWARGLTTQAIQLHGLVSMDRGLCCLSWETTYAGWRVRCLILHAPKPMIWTLCVSFGQACMCCTRLRVKEPLLSRSCPCKVLLPHRVVRLRSASHDHDPKVCLSSNGIFTWRTHDASRSTLSLQSSLCFRCRQLIILHVSFGMVPLCIVFNSHHPALQHLLACLVLHDNRSHMISRVTSRTTPFKVPCTVLIQSYFAIDSNPIVHGLTLRRMAWGVKFHFSLRLSPLRFTMAARASLELTSFWPIVRSLFPLHGHQLWRIVRLQVLPRNRGTNAMVPRDHKSLETKSCKGAASGNVTLW</sequence>
<evidence type="ECO:0000313" key="2">
    <source>
        <dbReference type="Proteomes" id="UP001367508"/>
    </source>
</evidence>
<proteinExistence type="predicted"/>
<comment type="caution">
    <text evidence="1">The sequence shown here is derived from an EMBL/GenBank/DDBJ whole genome shotgun (WGS) entry which is preliminary data.</text>
</comment>
<gene>
    <name evidence="1" type="ORF">VNO77_19364</name>
</gene>
<dbReference type="Proteomes" id="UP001367508">
    <property type="component" value="Unassembled WGS sequence"/>
</dbReference>
<name>A0AAN9QKF0_CANGL</name>
<organism evidence="1 2">
    <name type="scientific">Canavalia gladiata</name>
    <name type="common">Sword bean</name>
    <name type="synonym">Dolichos gladiatus</name>
    <dbReference type="NCBI Taxonomy" id="3824"/>
    <lineage>
        <taxon>Eukaryota</taxon>
        <taxon>Viridiplantae</taxon>
        <taxon>Streptophyta</taxon>
        <taxon>Embryophyta</taxon>
        <taxon>Tracheophyta</taxon>
        <taxon>Spermatophyta</taxon>
        <taxon>Magnoliopsida</taxon>
        <taxon>eudicotyledons</taxon>
        <taxon>Gunneridae</taxon>
        <taxon>Pentapetalae</taxon>
        <taxon>rosids</taxon>
        <taxon>fabids</taxon>
        <taxon>Fabales</taxon>
        <taxon>Fabaceae</taxon>
        <taxon>Papilionoideae</taxon>
        <taxon>50 kb inversion clade</taxon>
        <taxon>NPAAA clade</taxon>
        <taxon>indigoferoid/millettioid clade</taxon>
        <taxon>Phaseoleae</taxon>
        <taxon>Canavalia</taxon>
    </lineage>
</organism>
<protein>
    <submittedName>
        <fullName evidence="1">Uncharacterized protein</fullName>
    </submittedName>
</protein>
<keyword evidence="2" id="KW-1185">Reference proteome</keyword>
<accession>A0AAN9QKF0</accession>
<dbReference type="AlphaFoldDB" id="A0AAN9QKF0"/>
<reference evidence="1 2" key="1">
    <citation type="submission" date="2024-01" db="EMBL/GenBank/DDBJ databases">
        <title>The genomes of 5 underutilized Papilionoideae crops provide insights into root nodulation and disease resistanc.</title>
        <authorList>
            <person name="Jiang F."/>
        </authorList>
    </citation>
    <scope>NUCLEOTIDE SEQUENCE [LARGE SCALE GENOMIC DNA]</scope>
    <source>
        <strain evidence="1">LVBAO_FW01</strain>
        <tissue evidence="1">Leaves</tissue>
    </source>
</reference>
<evidence type="ECO:0000313" key="1">
    <source>
        <dbReference type="EMBL" id="KAK7338734.1"/>
    </source>
</evidence>